<proteinExistence type="predicted"/>
<evidence type="ECO:0000313" key="2">
    <source>
        <dbReference type="EMBL" id="KAK0641451.1"/>
    </source>
</evidence>
<organism evidence="2 3">
    <name type="scientific">Cercophora newfieldiana</name>
    <dbReference type="NCBI Taxonomy" id="92897"/>
    <lineage>
        <taxon>Eukaryota</taxon>
        <taxon>Fungi</taxon>
        <taxon>Dikarya</taxon>
        <taxon>Ascomycota</taxon>
        <taxon>Pezizomycotina</taxon>
        <taxon>Sordariomycetes</taxon>
        <taxon>Sordariomycetidae</taxon>
        <taxon>Sordariales</taxon>
        <taxon>Lasiosphaeriaceae</taxon>
        <taxon>Cercophora</taxon>
    </lineage>
</organism>
<feature type="region of interest" description="Disordered" evidence="1">
    <location>
        <begin position="1"/>
        <end position="65"/>
    </location>
</feature>
<name>A0AA40CJQ9_9PEZI</name>
<accession>A0AA40CJQ9</accession>
<feature type="compositionally biased region" description="Polar residues" evidence="1">
    <location>
        <begin position="1"/>
        <end position="12"/>
    </location>
</feature>
<evidence type="ECO:0000256" key="1">
    <source>
        <dbReference type="SAM" id="MobiDB-lite"/>
    </source>
</evidence>
<protein>
    <submittedName>
        <fullName evidence="2">Uncharacterized protein</fullName>
    </submittedName>
</protein>
<dbReference type="Proteomes" id="UP001174936">
    <property type="component" value="Unassembled WGS sequence"/>
</dbReference>
<feature type="region of interest" description="Disordered" evidence="1">
    <location>
        <begin position="119"/>
        <end position="144"/>
    </location>
</feature>
<reference evidence="2" key="1">
    <citation type="submission" date="2023-06" db="EMBL/GenBank/DDBJ databases">
        <title>Genome-scale phylogeny and comparative genomics of the fungal order Sordariales.</title>
        <authorList>
            <consortium name="Lawrence Berkeley National Laboratory"/>
            <person name="Hensen N."/>
            <person name="Bonometti L."/>
            <person name="Westerberg I."/>
            <person name="Brannstrom I.O."/>
            <person name="Guillou S."/>
            <person name="Cros-Aarteil S."/>
            <person name="Calhoun S."/>
            <person name="Haridas S."/>
            <person name="Kuo A."/>
            <person name="Mondo S."/>
            <person name="Pangilinan J."/>
            <person name="Riley R."/>
            <person name="Labutti K."/>
            <person name="Andreopoulos B."/>
            <person name="Lipzen A."/>
            <person name="Chen C."/>
            <person name="Yanf M."/>
            <person name="Daum C."/>
            <person name="Ng V."/>
            <person name="Clum A."/>
            <person name="Steindorff A."/>
            <person name="Ohm R."/>
            <person name="Martin F."/>
            <person name="Silar P."/>
            <person name="Natvig D."/>
            <person name="Lalanne C."/>
            <person name="Gautier V."/>
            <person name="Ament-Velasquez S.L."/>
            <person name="Kruys A."/>
            <person name="Hutchinson M.I."/>
            <person name="Powell A.J."/>
            <person name="Barry K."/>
            <person name="Miller A.N."/>
            <person name="Grigoriev I.V."/>
            <person name="Debuchy R."/>
            <person name="Gladieux P."/>
            <person name="Thoren M.H."/>
            <person name="Johannesson H."/>
        </authorList>
    </citation>
    <scope>NUCLEOTIDE SEQUENCE</scope>
    <source>
        <strain evidence="2">SMH2532-1</strain>
    </source>
</reference>
<sequence>MPPTTRSATQARTNERSHGRNSKVKEPGSAPAARKRKAEAAPEEPSTPHSNRTQKRARTSKPQKLEASDLEPIIINRAPVLELWGACVSHFLHPELPWTTCLSIGSTISSITAISKGRSIGTISQPDPDEHKKKRKRATEGGDADEEIKVMGFPVRLKGEVVIFKGKPKPGNEESLAKRFGGEENVERTRRVTESALRHSWKGREADLEKEAFSMYERFRPDVPKGKGGWGRKGVLSLGKIEHVVQRD</sequence>
<evidence type="ECO:0000313" key="3">
    <source>
        <dbReference type="Proteomes" id="UP001174936"/>
    </source>
</evidence>
<dbReference type="AlphaFoldDB" id="A0AA40CJQ9"/>
<gene>
    <name evidence="2" type="ORF">B0T16DRAFT_214666</name>
</gene>
<keyword evidence="3" id="KW-1185">Reference proteome</keyword>
<feature type="compositionally biased region" description="Basic residues" evidence="1">
    <location>
        <begin position="52"/>
        <end position="61"/>
    </location>
</feature>
<comment type="caution">
    <text evidence="2">The sequence shown here is derived from an EMBL/GenBank/DDBJ whole genome shotgun (WGS) entry which is preliminary data.</text>
</comment>
<feature type="compositionally biased region" description="Basic and acidic residues" evidence="1">
    <location>
        <begin position="13"/>
        <end position="26"/>
    </location>
</feature>
<dbReference type="EMBL" id="JAULSV010000006">
    <property type="protein sequence ID" value="KAK0641451.1"/>
    <property type="molecule type" value="Genomic_DNA"/>
</dbReference>